<evidence type="ECO:0000313" key="3">
    <source>
        <dbReference type="Proteomes" id="UP000824469"/>
    </source>
</evidence>
<evidence type="ECO:0000313" key="2">
    <source>
        <dbReference type="EMBL" id="KAH9329772.1"/>
    </source>
</evidence>
<dbReference type="AlphaFoldDB" id="A0AA38GVS5"/>
<dbReference type="EMBL" id="JAHRHJ020000001">
    <property type="protein sequence ID" value="KAH9329772.1"/>
    <property type="molecule type" value="Genomic_DNA"/>
</dbReference>
<gene>
    <name evidence="2" type="ORF">KI387_001880</name>
</gene>
<comment type="caution">
    <text evidence="2">The sequence shown here is derived from an EMBL/GenBank/DDBJ whole genome shotgun (WGS) entry which is preliminary data.</text>
</comment>
<proteinExistence type="predicted"/>
<sequence length="52" mass="5935">IYNRLILAIVPPLLSTFRLSAQTFCSQNYRNYTNRTPIAFSNSHVAFSISRA</sequence>
<organism evidence="2 3">
    <name type="scientific">Taxus chinensis</name>
    <name type="common">Chinese yew</name>
    <name type="synonym">Taxus wallichiana var. chinensis</name>
    <dbReference type="NCBI Taxonomy" id="29808"/>
    <lineage>
        <taxon>Eukaryota</taxon>
        <taxon>Viridiplantae</taxon>
        <taxon>Streptophyta</taxon>
        <taxon>Embryophyta</taxon>
        <taxon>Tracheophyta</taxon>
        <taxon>Spermatophyta</taxon>
        <taxon>Pinopsida</taxon>
        <taxon>Pinidae</taxon>
        <taxon>Conifers II</taxon>
        <taxon>Cupressales</taxon>
        <taxon>Taxaceae</taxon>
        <taxon>Taxus</taxon>
    </lineage>
</organism>
<feature type="signal peptide" evidence="1">
    <location>
        <begin position="1"/>
        <end position="21"/>
    </location>
</feature>
<name>A0AA38GVS5_TAXCH</name>
<protein>
    <submittedName>
        <fullName evidence="2">Uncharacterized protein</fullName>
    </submittedName>
</protein>
<evidence type="ECO:0000256" key="1">
    <source>
        <dbReference type="SAM" id="SignalP"/>
    </source>
</evidence>
<feature type="non-terminal residue" evidence="2">
    <location>
        <position position="52"/>
    </location>
</feature>
<dbReference type="Proteomes" id="UP000824469">
    <property type="component" value="Unassembled WGS sequence"/>
</dbReference>
<feature type="non-terminal residue" evidence="2">
    <location>
        <position position="1"/>
    </location>
</feature>
<keyword evidence="1" id="KW-0732">Signal</keyword>
<keyword evidence="3" id="KW-1185">Reference proteome</keyword>
<accession>A0AA38GVS5</accession>
<feature type="chain" id="PRO_5041271541" evidence="1">
    <location>
        <begin position="22"/>
        <end position="52"/>
    </location>
</feature>
<reference evidence="2 3" key="1">
    <citation type="journal article" date="2021" name="Nat. Plants">
        <title>The Taxus genome provides insights into paclitaxel biosynthesis.</title>
        <authorList>
            <person name="Xiong X."/>
            <person name="Gou J."/>
            <person name="Liao Q."/>
            <person name="Li Y."/>
            <person name="Zhou Q."/>
            <person name="Bi G."/>
            <person name="Li C."/>
            <person name="Du R."/>
            <person name="Wang X."/>
            <person name="Sun T."/>
            <person name="Guo L."/>
            <person name="Liang H."/>
            <person name="Lu P."/>
            <person name="Wu Y."/>
            <person name="Zhang Z."/>
            <person name="Ro D.K."/>
            <person name="Shang Y."/>
            <person name="Huang S."/>
            <person name="Yan J."/>
        </authorList>
    </citation>
    <scope>NUCLEOTIDE SEQUENCE [LARGE SCALE GENOMIC DNA]</scope>
    <source>
        <strain evidence="2">Ta-2019</strain>
    </source>
</reference>